<protein>
    <submittedName>
        <fullName evidence="1">Uncharacterized protein</fullName>
    </submittedName>
</protein>
<proteinExistence type="predicted"/>
<organism evidence="1 2">
    <name type="scientific">Nephila pilipes</name>
    <name type="common">Giant wood spider</name>
    <name type="synonym">Nephila maculata</name>
    <dbReference type="NCBI Taxonomy" id="299642"/>
    <lineage>
        <taxon>Eukaryota</taxon>
        <taxon>Metazoa</taxon>
        <taxon>Ecdysozoa</taxon>
        <taxon>Arthropoda</taxon>
        <taxon>Chelicerata</taxon>
        <taxon>Arachnida</taxon>
        <taxon>Araneae</taxon>
        <taxon>Araneomorphae</taxon>
        <taxon>Entelegynae</taxon>
        <taxon>Araneoidea</taxon>
        <taxon>Nephilidae</taxon>
        <taxon>Nephila</taxon>
    </lineage>
</organism>
<dbReference type="AlphaFoldDB" id="A0A8X6U5V1"/>
<evidence type="ECO:0000313" key="1">
    <source>
        <dbReference type="EMBL" id="GFT81281.1"/>
    </source>
</evidence>
<reference evidence="1" key="1">
    <citation type="submission" date="2020-08" db="EMBL/GenBank/DDBJ databases">
        <title>Multicomponent nature underlies the extraordinary mechanical properties of spider dragline silk.</title>
        <authorList>
            <person name="Kono N."/>
            <person name="Nakamura H."/>
            <person name="Mori M."/>
            <person name="Yoshida Y."/>
            <person name="Ohtoshi R."/>
            <person name="Malay A.D."/>
            <person name="Moran D.A.P."/>
            <person name="Tomita M."/>
            <person name="Numata K."/>
            <person name="Arakawa K."/>
        </authorList>
    </citation>
    <scope>NUCLEOTIDE SEQUENCE</scope>
</reference>
<dbReference type="Proteomes" id="UP000887013">
    <property type="component" value="Unassembled WGS sequence"/>
</dbReference>
<sequence>MASGFSTSRMHMHTWWCTLVLQELEHIQISRTDLSMFEMELRHATIDGSDRQMTQFRGHQKDTGRATCGPWVGQACYRYIQIAKYLMISLVKEEFGQEGVIQRYVGYFGAWHCHSTK</sequence>
<name>A0A8X6U5V1_NEPPI</name>
<evidence type="ECO:0000313" key="2">
    <source>
        <dbReference type="Proteomes" id="UP000887013"/>
    </source>
</evidence>
<dbReference type="EMBL" id="BMAW01072115">
    <property type="protein sequence ID" value="GFT81281.1"/>
    <property type="molecule type" value="Genomic_DNA"/>
</dbReference>
<keyword evidence="2" id="KW-1185">Reference proteome</keyword>
<gene>
    <name evidence="1" type="ORF">NPIL_359291</name>
</gene>
<accession>A0A8X6U5V1</accession>
<comment type="caution">
    <text evidence="1">The sequence shown here is derived from an EMBL/GenBank/DDBJ whole genome shotgun (WGS) entry which is preliminary data.</text>
</comment>